<dbReference type="AlphaFoldDB" id="A0A699ZRV6"/>
<feature type="transmembrane region" description="Helical" evidence="13">
    <location>
        <begin position="192"/>
        <end position="212"/>
    </location>
</feature>
<keyword evidence="9 13" id="KW-0472">Membrane</keyword>
<evidence type="ECO:0000256" key="5">
    <source>
        <dbReference type="ARBA" id="ARBA00022679"/>
    </source>
</evidence>
<gene>
    <name evidence="14" type="ORF">HaLaN_18391</name>
</gene>
<organism evidence="14 15">
    <name type="scientific">Haematococcus lacustris</name>
    <name type="common">Green alga</name>
    <name type="synonym">Haematococcus pluvialis</name>
    <dbReference type="NCBI Taxonomy" id="44745"/>
    <lineage>
        <taxon>Eukaryota</taxon>
        <taxon>Viridiplantae</taxon>
        <taxon>Chlorophyta</taxon>
        <taxon>core chlorophytes</taxon>
        <taxon>Chlorophyceae</taxon>
        <taxon>CS clade</taxon>
        <taxon>Chlamydomonadales</taxon>
        <taxon>Haematococcaceae</taxon>
        <taxon>Haematococcus</taxon>
    </lineage>
</organism>
<keyword evidence="5" id="KW-0808">Transferase</keyword>
<name>A0A699ZRV6_HAELA</name>
<accession>A0A699ZRV6</accession>
<evidence type="ECO:0000256" key="9">
    <source>
        <dbReference type="ARBA" id="ARBA00023136"/>
    </source>
</evidence>
<comment type="similarity">
    <text evidence="2">Belongs to the GPC1 family.</text>
</comment>
<keyword evidence="4" id="KW-0444">Lipid biosynthesis</keyword>
<evidence type="ECO:0000256" key="11">
    <source>
        <dbReference type="ARBA" id="ARBA00023264"/>
    </source>
</evidence>
<evidence type="ECO:0000256" key="10">
    <source>
        <dbReference type="ARBA" id="ARBA00023209"/>
    </source>
</evidence>
<evidence type="ECO:0000313" key="14">
    <source>
        <dbReference type="EMBL" id="GFH21148.1"/>
    </source>
</evidence>
<keyword evidence="10" id="KW-0594">Phospholipid biosynthesis</keyword>
<dbReference type="GO" id="GO:0016020">
    <property type="term" value="C:membrane"/>
    <property type="evidence" value="ECO:0007669"/>
    <property type="project" value="UniProtKB-SubCell"/>
</dbReference>
<dbReference type="GO" id="GO:0016746">
    <property type="term" value="F:acyltransferase activity"/>
    <property type="evidence" value="ECO:0007669"/>
    <property type="project" value="UniProtKB-KW"/>
</dbReference>
<keyword evidence="7 13" id="KW-1133">Transmembrane helix</keyword>
<feature type="transmembrane region" description="Helical" evidence="13">
    <location>
        <begin position="133"/>
        <end position="154"/>
    </location>
</feature>
<evidence type="ECO:0000256" key="7">
    <source>
        <dbReference type="ARBA" id="ARBA00022989"/>
    </source>
</evidence>
<reference evidence="14 15" key="1">
    <citation type="submission" date="2020-02" db="EMBL/GenBank/DDBJ databases">
        <title>Draft genome sequence of Haematococcus lacustris strain NIES-144.</title>
        <authorList>
            <person name="Morimoto D."/>
            <person name="Nakagawa S."/>
            <person name="Yoshida T."/>
            <person name="Sawayama S."/>
        </authorList>
    </citation>
    <scope>NUCLEOTIDE SEQUENCE [LARGE SCALE GENOMIC DNA]</scope>
    <source>
        <strain evidence="14 15">NIES-144</strain>
    </source>
</reference>
<dbReference type="PANTHER" id="PTHR31201:SF1">
    <property type="entry name" value="GLYCEROPHOSPHOCHOLINE ACYLTRANSFERASE 1"/>
    <property type="match status" value="1"/>
</dbReference>
<evidence type="ECO:0000256" key="2">
    <source>
        <dbReference type="ARBA" id="ARBA00006675"/>
    </source>
</evidence>
<dbReference type="Pfam" id="PF10998">
    <property type="entry name" value="DUF2838"/>
    <property type="match status" value="1"/>
</dbReference>
<dbReference type="Proteomes" id="UP000485058">
    <property type="component" value="Unassembled WGS sequence"/>
</dbReference>
<dbReference type="PANTHER" id="PTHR31201">
    <property type="entry name" value="OS01G0585100 PROTEIN"/>
    <property type="match status" value="1"/>
</dbReference>
<evidence type="ECO:0000256" key="12">
    <source>
        <dbReference type="ARBA" id="ARBA00023315"/>
    </source>
</evidence>
<sequence>MEPSGSGLSGSGAAQGHDVDEFLDAAELFEELGFAEGVAELELGFELGGESVAQLSELKFDHDQYDQLEVGPVDLRLFRALTALGSQRMQLSDKLAFLLGSSCLCPGSFYKLYTGLGLLFFTARYATYRARKWHYYLLDLCYCCNALLLTHLWVAPRSQLLAHTTFAFNTGPLAFSILAFRNSLVYHDMDKVTSLYLHLVPACVSWAQRWHLDTSRFTPLDNTGTRVGLKQLVLIPLAFYSVWAVSYFLTIFVFAAGRIKRRGYATLFNYVTT</sequence>
<feature type="transmembrane region" description="Helical" evidence="13">
    <location>
        <begin position="232"/>
        <end position="255"/>
    </location>
</feature>
<protein>
    <recommendedName>
        <fullName evidence="3">Glycerophosphocholine acyltransferase 1</fullName>
    </recommendedName>
</protein>
<keyword evidence="11" id="KW-1208">Phospholipid metabolism</keyword>
<evidence type="ECO:0000256" key="4">
    <source>
        <dbReference type="ARBA" id="ARBA00022516"/>
    </source>
</evidence>
<evidence type="ECO:0000256" key="1">
    <source>
        <dbReference type="ARBA" id="ARBA00004141"/>
    </source>
</evidence>
<dbReference type="EMBL" id="BLLF01001769">
    <property type="protein sequence ID" value="GFH21148.1"/>
    <property type="molecule type" value="Genomic_DNA"/>
</dbReference>
<dbReference type="GO" id="GO:0006656">
    <property type="term" value="P:phosphatidylcholine biosynthetic process"/>
    <property type="evidence" value="ECO:0007669"/>
    <property type="project" value="TreeGrafter"/>
</dbReference>
<dbReference type="InterPro" id="IPR021261">
    <property type="entry name" value="GPCAT"/>
</dbReference>
<evidence type="ECO:0000256" key="3">
    <source>
        <dbReference type="ARBA" id="ARBA00019082"/>
    </source>
</evidence>
<comment type="caution">
    <text evidence="14">The sequence shown here is derived from an EMBL/GenBank/DDBJ whole genome shotgun (WGS) entry which is preliminary data.</text>
</comment>
<keyword evidence="6 13" id="KW-0812">Transmembrane</keyword>
<comment type="subcellular location">
    <subcellularLocation>
        <location evidence="1">Membrane</location>
        <topology evidence="1">Multi-pass membrane protein</topology>
    </subcellularLocation>
</comment>
<keyword evidence="12" id="KW-0012">Acyltransferase</keyword>
<feature type="transmembrane region" description="Helical" evidence="13">
    <location>
        <begin position="160"/>
        <end position="180"/>
    </location>
</feature>
<keyword evidence="15" id="KW-1185">Reference proteome</keyword>
<evidence type="ECO:0000256" key="6">
    <source>
        <dbReference type="ARBA" id="ARBA00022692"/>
    </source>
</evidence>
<evidence type="ECO:0000256" key="13">
    <source>
        <dbReference type="SAM" id="Phobius"/>
    </source>
</evidence>
<evidence type="ECO:0000313" key="15">
    <source>
        <dbReference type="Proteomes" id="UP000485058"/>
    </source>
</evidence>
<proteinExistence type="inferred from homology"/>
<evidence type="ECO:0000256" key="8">
    <source>
        <dbReference type="ARBA" id="ARBA00023098"/>
    </source>
</evidence>
<feature type="transmembrane region" description="Helical" evidence="13">
    <location>
        <begin position="95"/>
        <end position="121"/>
    </location>
</feature>
<keyword evidence="8" id="KW-0443">Lipid metabolism</keyword>